<proteinExistence type="predicted"/>
<dbReference type="GeneID" id="43652562"/>
<dbReference type="RefSeq" id="XP_031924141.1">
    <property type="nucleotide sequence ID" value="XM_032068116.1"/>
</dbReference>
<keyword evidence="2" id="KW-1185">Reference proteome</keyword>
<organism evidence="1 2">
    <name type="scientific">Aspergillus caelatus</name>
    <dbReference type="NCBI Taxonomy" id="61420"/>
    <lineage>
        <taxon>Eukaryota</taxon>
        <taxon>Fungi</taxon>
        <taxon>Dikarya</taxon>
        <taxon>Ascomycota</taxon>
        <taxon>Pezizomycotina</taxon>
        <taxon>Eurotiomycetes</taxon>
        <taxon>Eurotiomycetidae</taxon>
        <taxon>Eurotiales</taxon>
        <taxon>Aspergillaceae</taxon>
        <taxon>Aspergillus</taxon>
        <taxon>Aspergillus subgen. Circumdati</taxon>
    </lineage>
</organism>
<name>A0A5N6ZXP7_9EURO</name>
<dbReference type="AlphaFoldDB" id="A0A5N6ZXP7"/>
<protein>
    <submittedName>
        <fullName evidence="1">Uncharacterized protein</fullName>
    </submittedName>
</protein>
<dbReference type="EMBL" id="ML737749">
    <property type="protein sequence ID" value="KAE8361060.1"/>
    <property type="molecule type" value="Genomic_DNA"/>
</dbReference>
<reference evidence="1 2" key="1">
    <citation type="submission" date="2019-04" db="EMBL/GenBank/DDBJ databases">
        <title>Friends and foes A comparative genomics studyof 23 Aspergillus species from section Flavi.</title>
        <authorList>
            <consortium name="DOE Joint Genome Institute"/>
            <person name="Kjaerbolling I."/>
            <person name="Vesth T."/>
            <person name="Frisvad J.C."/>
            <person name="Nybo J.L."/>
            <person name="Theobald S."/>
            <person name="Kildgaard S."/>
            <person name="Isbrandt T."/>
            <person name="Kuo A."/>
            <person name="Sato A."/>
            <person name="Lyhne E.K."/>
            <person name="Kogle M.E."/>
            <person name="Wiebenga A."/>
            <person name="Kun R.S."/>
            <person name="Lubbers R.J."/>
            <person name="Makela M.R."/>
            <person name="Barry K."/>
            <person name="Chovatia M."/>
            <person name="Clum A."/>
            <person name="Daum C."/>
            <person name="Haridas S."/>
            <person name="He G."/>
            <person name="LaButti K."/>
            <person name="Lipzen A."/>
            <person name="Mondo S."/>
            <person name="Riley R."/>
            <person name="Salamov A."/>
            <person name="Simmons B.A."/>
            <person name="Magnuson J.K."/>
            <person name="Henrissat B."/>
            <person name="Mortensen U.H."/>
            <person name="Larsen T.O."/>
            <person name="Devries R.P."/>
            <person name="Grigoriev I.V."/>
            <person name="Machida M."/>
            <person name="Baker S.E."/>
            <person name="Andersen M.R."/>
        </authorList>
    </citation>
    <scope>NUCLEOTIDE SEQUENCE [LARGE SCALE GENOMIC DNA]</scope>
    <source>
        <strain evidence="1 2">CBS 763.97</strain>
    </source>
</reference>
<evidence type="ECO:0000313" key="1">
    <source>
        <dbReference type="EMBL" id="KAE8361060.1"/>
    </source>
</evidence>
<accession>A0A5N6ZXP7</accession>
<dbReference type="Proteomes" id="UP000326268">
    <property type="component" value="Unassembled WGS sequence"/>
</dbReference>
<evidence type="ECO:0000313" key="2">
    <source>
        <dbReference type="Proteomes" id="UP000326268"/>
    </source>
</evidence>
<gene>
    <name evidence="1" type="ORF">BDV27DRAFT_133557</name>
</gene>
<sequence>MCIFDSWAEFMYPSRMSEPHLPFPSDSYNQHSNPSIKSCITTQTLANHFIL</sequence>